<proteinExistence type="predicted"/>
<reference evidence="1" key="1">
    <citation type="journal article" date="2018" name="Genome Biol.">
        <title>SKESA: strategic k-mer extension for scrupulous assemblies.</title>
        <authorList>
            <person name="Souvorov A."/>
            <person name="Agarwala R."/>
            <person name="Lipman D.J."/>
        </authorList>
    </citation>
    <scope>NUCLEOTIDE SEQUENCE [LARGE SCALE GENOMIC DNA]</scope>
    <source>
        <strain evidence="1">1839</strain>
    </source>
</reference>
<dbReference type="AlphaFoldDB" id="A0A765X6J7"/>
<evidence type="ECO:0000313" key="1">
    <source>
        <dbReference type="EMBL" id="HAG5770012.1"/>
    </source>
</evidence>
<reference evidence="1" key="2">
    <citation type="submission" date="2020-02" db="EMBL/GenBank/DDBJ databases">
        <authorList>
            <consortium name="NCBI Pathogen Detection Project"/>
        </authorList>
    </citation>
    <scope>NUCLEOTIDE SEQUENCE</scope>
    <source>
        <strain evidence="1">1839</strain>
    </source>
</reference>
<comment type="caution">
    <text evidence="1">The sequence shown here is derived from an EMBL/GenBank/DDBJ whole genome shotgun (WGS) entry which is preliminary data.</text>
</comment>
<gene>
    <name evidence="1" type="ORF">GGB84_001641</name>
</gene>
<dbReference type="EMBL" id="DAAYTU010000008">
    <property type="protein sequence ID" value="HAG5770012.1"/>
    <property type="molecule type" value="Genomic_DNA"/>
</dbReference>
<accession>A0A765X6J7</accession>
<protein>
    <submittedName>
        <fullName evidence="1">Uncharacterized protein</fullName>
    </submittedName>
</protein>
<sequence length="53" mass="5759">MAENIVNKARYGNPALKVSTPNNAVDSVAIITVTFILEVIATTKNNNDINKKE</sequence>
<organism evidence="1">
    <name type="scientific">Escherichia coli</name>
    <dbReference type="NCBI Taxonomy" id="562"/>
    <lineage>
        <taxon>Bacteria</taxon>
        <taxon>Pseudomonadati</taxon>
        <taxon>Pseudomonadota</taxon>
        <taxon>Gammaproteobacteria</taxon>
        <taxon>Enterobacterales</taxon>
        <taxon>Enterobacteriaceae</taxon>
        <taxon>Escherichia</taxon>
    </lineage>
</organism>
<name>A0A765X6J7_ECOLX</name>